<dbReference type="RefSeq" id="WP_237608989.1">
    <property type="nucleotide sequence ID" value="NZ_JAIRBB010000013.1"/>
</dbReference>
<keyword evidence="2" id="KW-1185">Reference proteome</keyword>
<sequence>MIRTILFSLILSSVFTGCNYFEKPTEENVVARVNDNYLYLSEVESLVPENSSKEDSILIVNNYINRWATQKLLIEQAKINLSPDKLQQFDKLVEEYKNDLLTESYKGAVVSKQIDSVITEEDYRIYYASNIDNFRLKDLLVKLRYIHLPPEYDGVQEVKQKLSRYDKKDKKSLTTENYRFVSSNFNDSVWIKKQMLLNVLPVLKGINEQVLKKSNFVQLQDSLGVYLVKIEDVLNPNDTPPLPYIKPTLKQIILNKRKLELIKKFEADITKDAIETKNFEIYTNE</sequence>
<accession>A0A9X1U5D5</accession>
<dbReference type="SUPFAM" id="SSF109998">
    <property type="entry name" value="Triger factor/SurA peptide-binding domain-like"/>
    <property type="match status" value="1"/>
</dbReference>
<proteinExistence type="predicted"/>
<evidence type="ECO:0000313" key="2">
    <source>
        <dbReference type="Proteomes" id="UP001139462"/>
    </source>
</evidence>
<dbReference type="Proteomes" id="UP001139462">
    <property type="component" value="Unassembled WGS sequence"/>
</dbReference>
<dbReference type="InterPro" id="IPR027304">
    <property type="entry name" value="Trigger_fact/SurA_dom_sf"/>
</dbReference>
<organism evidence="1 2">
    <name type="scientific">Aequorivita xiaoshiensis</name>
    <dbReference type="NCBI Taxonomy" id="2874476"/>
    <lineage>
        <taxon>Bacteria</taxon>
        <taxon>Pseudomonadati</taxon>
        <taxon>Bacteroidota</taxon>
        <taxon>Flavobacteriia</taxon>
        <taxon>Flavobacteriales</taxon>
        <taxon>Flavobacteriaceae</taxon>
        <taxon>Aequorivita</taxon>
    </lineage>
</organism>
<dbReference type="PROSITE" id="PS51257">
    <property type="entry name" value="PROKAR_LIPOPROTEIN"/>
    <property type="match status" value="1"/>
</dbReference>
<reference evidence="1" key="1">
    <citation type="submission" date="2021-09" db="EMBL/GenBank/DDBJ databases">
        <title>Genome of Aequorivita sp. strain F64183.</title>
        <authorList>
            <person name="Wang Y."/>
        </authorList>
    </citation>
    <scope>NUCLEOTIDE SEQUENCE</scope>
    <source>
        <strain evidence="1">F64183</strain>
    </source>
</reference>
<evidence type="ECO:0000313" key="1">
    <source>
        <dbReference type="EMBL" id="MCG2431910.1"/>
    </source>
</evidence>
<comment type="caution">
    <text evidence="1">The sequence shown here is derived from an EMBL/GenBank/DDBJ whole genome shotgun (WGS) entry which is preliminary data.</text>
</comment>
<name>A0A9X1U5D5_9FLAO</name>
<protein>
    <submittedName>
        <fullName evidence="1">Peptidyl-prolyl cis-trans isomerase</fullName>
    </submittedName>
</protein>
<keyword evidence="1" id="KW-0413">Isomerase</keyword>
<gene>
    <name evidence="1" type="ORF">K8344_12325</name>
</gene>
<dbReference type="EMBL" id="JAIRBB010000013">
    <property type="protein sequence ID" value="MCG2431910.1"/>
    <property type="molecule type" value="Genomic_DNA"/>
</dbReference>
<dbReference type="AlphaFoldDB" id="A0A9X1U5D5"/>
<dbReference type="GO" id="GO:0016853">
    <property type="term" value="F:isomerase activity"/>
    <property type="evidence" value="ECO:0007669"/>
    <property type="project" value="UniProtKB-KW"/>
</dbReference>